<dbReference type="AlphaFoldDB" id="A0A5B8XUG6"/>
<dbReference type="Proteomes" id="UP000321595">
    <property type="component" value="Chromosome"/>
</dbReference>
<sequence length="250" mass="28016">MNIEFRAPLHAQLYYEVLSLIDLGQDAANLYRGKSAAWSEELASLFNVPGAIYLHGIPLWTRDLEHLFAALEKGFRPLDTHESRVLRQRLQDVLNDVAAGFDHEDLPALSLELEELDALRQKLWSEAAPPLEVWHIPALGDGQFTHGRAMSLKSKRVVAVSLNVAPEQALVQIIHEDTHALTDPPIRLEFGGAQETRRGSRGHALHKRLESAVIANNLALFEEHAPQLLPALEKWCDWYGVSSPRRGQTP</sequence>
<evidence type="ECO:0000313" key="2">
    <source>
        <dbReference type="Proteomes" id="UP000321595"/>
    </source>
</evidence>
<accession>A0A5B8XUG6</accession>
<dbReference type="RefSeq" id="WP_146962805.1">
    <property type="nucleotide sequence ID" value="NZ_CP042467.1"/>
</dbReference>
<reference evidence="1 2" key="1">
    <citation type="submission" date="2019-08" db="EMBL/GenBank/DDBJ databases">
        <authorList>
            <person name="Liang Q."/>
        </authorList>
    </citation>
    <scope>NUCLEOTIDE SEQUENCE [LARGE SCALE GENOMIC DNA]</scope>
    <source>
        <strain evidence="1 2">V1718</strain>
    </source>
</reference>
<dbReference type="EMBL" id="CP042467">
    <property type="protein sequence ID" value="QED29572.1"/>
    <property type="molecule type" value="Genomic_DNA"/>
</dbReference>
<gene>
    <name evidence="1" type="ORF">FRD01_20500</name>
</gene>
<protein>
    <submittedName>
        <fullName evidence="1">Uncharacterized protein</fullName>
    </submittedName>
</protein>
<dbReference type="KEGG" id="bbae:FRD01_20500"/>
<proteinExistence type="predicted"/>
<organism evidence="1 2">
    <name type="scientific">Microvenator marinus</name>
    <dbReference type="NCBI Taxonomy" id="2600177"/>
    <lineage>
        <taxon>Bacteria</taxon>
        <taxon>Deltaproteobacteria</taxon>
        <taxon>Bradymonadales</taxon>
        <taxon>Microvenatoraceae</taxon>
        <taxon>Microvenator</taxon>
    </lineage>
</organism>
<keyword evidence="2" id="KW-1185">Reference proteome</keyword>
<name>A0A5B8XUG6_9DELT</name>
<evidence type="ECO:0000313" key="1">
    <source>
        <dbReference type="EMBL" id="QED29572.1"/>
    </source>
</evidence>